<dbReference type="Gene3D" id="2.40.70.10">
    <property type="entry name" value="Acid Proteases"/>
    <property type="match status" value="1"/>
</dbReference>
<dbReference type="AlphaFoldDB" id="A0A1Y1SFV9"/>
<organism evidence="3 4">
    <name type="scientific">Oceanococcus atlanticus</name>
    <dbReference type="NCBI Taxonomy" id="1317117"/>
    <lineage>
        <taxon>Bacteria</taxon>
        <taxon>Pseudomonadati</taxon>
        <taxon>Pseudomonadota</taxon>
        <taxon>Gammaproteobacteria</taxon>
        <taxon>Chromatiales</taxon>
        <taxon>Oceanococcaceae</taxon>
        <taxon>Oceanococcus</taxon>
    </lineage>
</organism>
<evidence type="ECO:0000313" key="3">
    <source>
        <dbReference type="EMBL" id="ORE88270.1"/>
    </source>
</evidence>
<gene>
    <name evidence="3" type="ORF">ATO7_00305</name>
</gene>
<protein>
    <recommendedName>
        <fullName evidence="2">Retropepsin-like aspartic endopeptidase domain-containing protein</fullName>
    </recommendedName>
</protein>
<proteinExistence type="predicted"/>
<dbReference type="Pfam" id="PF05618">
    <property type="entry name" value="Zn_protease"/>
    <property type="match status" value="1"/>
</dbReference>
<accession>A0A1Y1SFV9</accession>
<dbReference type="InterPro" id="IPR008503">
    <property type="entry name" value="Asp_endopeptidase"/>
</dbReference>
<dbReference type="PANTHER" id="PTHR38037">
    <property type="entry name" value="ZN_PROTEASE DOMAIN-CONTAINING PROTEIN"/>
    <property type="match status" value="1"/>
</dbReference>
<keyword evidence="1" id="KW-0732">Signal</keyword>
<dbReference type="SUPFAM" id="SSF50630">
    <property type="entry name" value="Acid proteases"/>
    <property type="match status" value="1"/>
</dbReference>
<evidence type="ECO:0000256" key="1">
    <source>
        <dbReference type="SAM" id="SignalP"/>
    </source>
</evidence>
<dbReference type="STRING" id="1317117.ATO7_00305"/>
<reference evidence="3 4" key="1">
    <citation type="submission" date="2013-04" db="EMBL/GenBank/DDBJ databases">
        <title>Oceanococcus atlanticus 22II-S10r2 Genome Sequencing.</title>
        <authorList>
            <person name="Lai Q."/>
            <person name="Li G."/>
            <person name="Shao Z."/>
        </authorList>
    </citation>
    <scope>NUCLEOTIDE SEQUENCE [LARGE SCALE GENOMIC DNA]</scope>
    <source>
        <strain evidence="3 4">22II-S10r2</strain>
    </source>
</reference>
<dbReference type="InterPro" id="IPR021109">
    <property type="entry name" value="Peptidase_aspartic_dom_sf"/>
</dbReference>
<evidence type="ECO:0000259" key="2">
    <source>
        <dbReference type="Pfam" id="PF05618"/>
    </source>
</evidence>
<evidence type="ECO:0000313" key="4">
    <source>
        <dbReference type="Proteomes" id="UP000192342"/>
    </source>
</evidence>
<name>A0A1Y1SFV9_9GAMM</name>
<dbReference type="EMBL" id="AQQV01000001">
    <property type="protein sequence ID" value="ORE88270.1"/>
    <property type="molecule type" value="Genomic_DNA"/>
</dbReference>
<sequence>MTAGFFTLVLLLTSSASWADDAVETNRTVAGWVERIKLAPWGDTVKAKLDTGAKTSSINALNIERFERDGDDWVRFTLSYETAKDVRKEHTLERPVVRNILIKEHDRENDRRAVVELSFCFAGQIHSTQFSLVDRSKFIYPVLLGRRFLKSATLIDPSATFITEASCKTSDIKDAGQ</sequence>
<feature type="domain" description="Retropepsin-like aspartic endopeptidase" evidence="2">
    <location>
        <begin position="29"/>
        <end position="163"/>
    </location>
</feature>
<comment type="caution">
    <text evidence="3">The sequence shown here is derived from an EMBL/GenBank/DDBJ whole genome shotgun (WGS) entry which is preliminary data.</text>
</comment>
<dbReference type="PANTHER" id="PTHR38037:SF2">
    <property type="entry name" value="ATP-DEPENDENT ZINC PROTEASE DOMAIN-CONTAINING PROTEIN-RELATED"/>
    <property type="match status" value="1"/>
</dbReference>
<keyword evidence="4" id="KW-1185">Reference proteome</keyword>
<feature type="signal peptide" evidence="1">
    <location>
        <begin position="1"/>
        <end position="19"/>
    </location>
</feature>
<dbReference type="Proteomes" id="UP000192342">
    <property type="component" value="Unassembled WGS sequence"/>
</dbReference>
<feature type="chain" id="PRO_5012733979" description="Retropepsin-like aspartic endopeptidase domain-containing protein" evidence="1">
    <location>
        <begin position="20"/>
        <end position="177"/>
    </location>
</feature>